<evidence type="ECO:0000313" key="2">
    <source>
        <dbReference type="EMBL" id="KZP17593.1"/>
    </source>
</evidence>
<feature type="transmembrane region" description="Helical" evidence="1">
    <location>
        <begin position="45"/>
        <end position="67"/>
    </location>
</feature>
<sequence>MFSVQDASRRNEINLELETRDSCLSCVCYLKRWPPNNLLSPASTMLYQFFPAISLLALCISVNALALKLGAHTYSLPSAATSSFPATNSTNISPAGSILQCENIHSCRTLYEIVQTCLLTIFACVWVAVHPNIPSPPSAHKGRSCGESVSVWVLDLVQPAAMFPIALFIPELILGMAIHQNMQASALWGRLEEARSGSKKRWVADRQGNEEALEQLATENNIRESENWNEARVSKC</sequence>
<keyword evidence="1" id="KW-1133">Transmembrane helix</keyword>
<dbReference type="OrthoDB" id="9451547at2759"/>
<keyword evidence="1" id="KW-0472">Membrane</keyword>
<dbReference type="PANTHER" id="PTHR35043:SF7">
    <property type="entry name" value="TRANSCRIPTION FACTOR DOMAIN-CONTAINING PROTEIN"/>
    <property type="match status" value="1"/>
</dbReference>
<gene>
    <name evidence="2" type="ORF">FIBSPDRAFT_933957</name>
</gene>
<dbReference type="EMBL" id="KV417581">
    <property type="protein sequence ID" value="KZP17593.1"/>
    <property type="molecule type" value="Genomic_DNA"/>
</dbReference>
<feature type="transmembrane region" description="Helical" evidence="1">
    <location>
        <begin position="149"/>
        <end position="174"/>
    </location>
</feature>
<evidence type="ECO:0000313" key="3">
    <source>
        <dbReference type="Proteomes" id="UP000076532"/>
    </source>
</evidence>
<name>A0A166G932_9AGAM</name>
<feature type="transmembrane region" description="Helical" evidence="1">
    <location>
        <begin position="110"/>
        <end position="129"/>
    </location>
</feature>
<protein>
    <submittedName>
        <fullName evidence="2">Uncharacterized protein</fullName>
    </submittedName>
</protein>
<keyword evidence="3" id="KW-1185">Reference proteome</keyword>
<dbReference type="PANTHER" id="PTHR35043">
    <property type="entry name" value="TRANSCRIPTION FACTOR DOMAIN-CONTAINING PROTEIN"/>
    <property type="match status" value="1"/>
</dbReference>
<reference evidence="2 3" key="1">
    <citation type="journal article" date="2016" name="Mol. Biol. Evol.">
        <title>Comparative Genomics of Early-Diverging Mushroom-Forming Fungi Provides Insights into the Origins of Lignocellulose Decay Capabilities.</title>
        <authorList>
            <person name="Nagy L.G."/>
            <person name="Riley R."/>
            <person name="Tritt A."/>
            <person name="Adam C."/>
            <person name="Daum C."/>
            <person name="Floudas D."/>
            <person name="Sun H."/>
            <person name="Yadav J.S."/>
            <person name="Pangilinan J."/>
            <person name="Larsson K.H."/>
            <person name="Matsuura K."/>
            <person name="Barry K."/>
            <person name="Labutti K."/>
            <person name="Kuo R."/>
            <person name="Ohm R.A."/>
            <person name="Bhattacharya S.S."/>
            <person name="Shirouzu T."/>
            <person name="Yoshinaga Y."/>
            <person name="Martin F.M."/>
            <person name="Grigoriev I.V."/>
            <person name="Hibbett D.S."/>
        </authorList>
    </citation>
    <scope>NUCLEOTIDE SEQUENCE [LARGE SCALE GENOMIC DNA]</scope>
    <source>
        <strain evidence="2 3">CBS 109695</strain>
    </source>
</reference>
<accession>A0A166G932</accession>
<proteinExistence type="predicted"/>
<organism evidence="2 3">
    <name type="scientific">Athelia psychrophila</name>
    <dbReference type="NCBI Taxonomy" id="1759441"/>
    <lineage>
        <taxon>Eukaryota</taxon>
        <taxon>Fungi</taxon>
        <taxon>Dikarya</taxon>
        <taxon>Basidiomycota</taxon>
        <taxon>Agaricomycotina</taxon>
        <taxon>Agaricomycetes</taxon>
        <taxon>Agaricomycetidae</taxon>
        <taxon>Atheliales</taxon>
        <taxon>Atheliaceae</taxon>
        <taxon>Athelia</taxon>
    </lineage>
</organism>
<dbReference type="Proteomes" id="UP000076532">
    <property type="component" value="Unassembled WGS sequence"/>
</dbReference>
<dbReference type="AlphaFoldDB" id="A0A166G932"/>
<evidence type="ECO:0000256" key="1">
    <source>
        <dbReference type="SAM" id="Phobius"/>
    </source>
</evidence>
<keyword evidence="1" id="KW-0812">Transmembrane</keyword>